<name>A0A856M827_9CYAN</name>
<organism evidence="2 3">
    <name type="scientific">Brasilonema sennae CENA114</name>
    <dbReference type="NCBI Taxonomy" id="415709"/>
    <lineage>
        <taxon>Bacteria</taxon>
        <taxon>Bacillati</taxon>
        <taxon>Cyanobacteriota</taxon>
        <taxon>Cyanophyceae</taxon>
        <taxon>Nostocales</taxon>
        <taxon>Scytonemataceae</taxon>
        <taxon>Brasilonema</taxon>
        <taxon>Bromeliae group (in: Brasilonema)</taxon>
    </lineage>
</organism>
<reference evidence="2 3" key="1">
    <citation type="submission" date="2018-06" db="EMBL/GenBank/DDBJ databases">
        <title>Comparative genomics of Brasilonema spp. strains.</title>
        <authorList>
            <person name="Alvarenga D.O."/>
            <person name="Fiore M.F."/>
            <person name="Varani A.M."/>
        </authorList>
    </citation>
    <scope>NUCLEOTIDE SEQUENCE [LARGE SCALE GENOMIC DNA]</scope>
    <source>
        <strain evidence="2 3">CENA114</strain>
    </source>
</reference>
<accession>A0A856M827</accession>
<feature type="domain" description="THIF-type NAD/FAD binding fold" evidence="1">
    <location>
        <begin position="111"/>
        <end position="331"/>
    </location>
</feature>
<dbReference type="InterPro" id="IPR045886">
    <property type="entry name" value="ThiF/MoeB/HesA"/>
</dbReference>
<evidence type="ECO:0000259" key="1">
    <source>
        <dbReference type="Pfam" id="PF00899"/>
    </source>
</evidence>
<protein>
    <recommendedName>
        <fullName evidence="1">THIF-type NAD/FAD binding fold domain-containing protein</fullName>
    </recommendedName>
</protein>
<dbReference type="AlphaFoldDB" id="A0A856M827"/>
<dbReference type="EMBL" id="CP030118">
    <property type="protein sequence ID" value="QDL07303.1"/>
    <property type="molecule type" value="Genomic_DNA"/>
</dbReference>
<dbReference type="CDD" id="cd01483">
    <property type="entry name" value="E1_enzyme_family"/>
    <property type="match status" value="1"/>
</dbReference>
<dbReference type="Pfam" id="PF00899">
    <property type="entry name" value="ThiF"/>
    <property type="match status" value="1"/>
</dbReference>
<dbReference type="GO" id="GO:0061504">
    <property type="term" value="P:cyclic threonylcarbamoyladenosine biosynthetic process"/>
    <property type="evidence" value="ECO:0007669"/>
    <property type="project" value="TreeGrafter"/>
</dbReference>
<sequence length="338" mass="37603">MNILKKYQDGIALKPSIYLFFPSKQKTLLTNGQQCFVLSNIPQEVVQALKQMVVGTQLNTLACLLPGDRLEKVISLLDSKGVVRPLYTNEFKETPFEKQVEFFSDFVDDPNAAQQKLSKQSVCIIGCGGGGNIAVQHLVAAGIKNFILLDDDTVNITNFNRQFCFSQTDLGTPKVEALHNYILARNSNTKIHTRKIRINSIEDLYTGLKDLEKPDFILCCADTPPITIGSWIVQYCIQENVPCMFSGVGVYHGIVGPLLTHKSHMEKFLQHNKELEKGLDDNSSTVVSSSISYLNTLIATLMISDVIKFLSSISQPLSLNATLQYNPNKGNLVKIAEW</sequence>
<proteinExistence type="predicted"/>
<keyword evidence="3" id="KW-1185">Reference proteome</keyword>
<evidence type="ECO:0000313" key="3">
    <source>
        <dbReference type="Proteomes" id="UP000503129"/>
    </source>
</evidence>
<dbReference type="PANTHER" id="PTHR43267">
    <property type="entry name" value="TRNA THREONYLCARBAMOYLADENOSINE DEHYDRATASE"/>
    <property type="match status" value="1"/>
</dbReference>
<gene>
    <name evidence="2" type="ORF">DP114_04730</name>
</gene>
<dbReference type="SUPFAM" id="SSF69572">
    <property type="entry name" value="Activating enzymes of the ubiquitin-like proteins"/>
    <property type="match status" value="1"/>
</dbReference>
<dbReference type="InterPro" id="IPR000594">
    <property type="entry name" value="ThiF_NAD_FAD-bd"/>
</dbReference>
<evidence type="ECO:0000313" key="2">
    <source>
        <dbReference type="EMBL" id="QDL07303.1"/>
    </source>
</evidence>
<dbReference type="Gene3D" id="3.40.50.720">
    <property type="entry name" value="NAD(P)-binding Rossmann-like Domain"/>
    <property type="match status" value="1"/>
</dbReference>
<dbReference type="Proteomes" id="UP000503129">
    <property type="component" value="Chromosome"/>
</dbReference>
<dbReference type="PANTHER" id="PTHR43267:SF1">
    <property type="entry name" value="TRNA THREONYLCARBAMOYLADENOSINE DEHYDRATASE"/>
    <property type="match status" value="1"/>
</dbReference>
<dbReference type="KEGG" id="bsen:DP114_04730"/>
<dbReference type="InterPro" id="IPR035985">
    <property type="entry name" value="Ubiquitin-activating_enz"/>
</dbReference>
<dbReference type="RefSeq" id="WP_171975566.1">
    <property type="nucleotide sequence ID" value="NZ_CAWOXK010000001.1"/>
</dbReference>
<dbReference type="GO" id="GO:0061503">
    <property type="term" value="F:tRNA threonylcarbamoyladenosine dehydratase"/>
    <property type="evidence" value="ECO:0007669"/>
    <property type="project" value="TreeGrafter"/>
</dbReference>
<dbReference type="GO" id="GO:0008641">
    <property type="term" value="F:ubiquitin-like modifier activating enzyme activity"/>
    <property type="evidence" value="ECO:0007669"/>
    <property type="project" value="InterPro"/>
</dbReference>